<keyword evidence="2" id="KW-1185">Reference proteome</keyword>
<proteinExistence type="predicted"/>
<gene>
    <name evidence="1" type="ORF">NTJ_05529</name>
</gene>
<dbReference type="Proteomes" id="UP001307889">
    <property type="component" value="Chromosome 3"/>
</dbReference>
<evidence type="ECO:0000313" key="2">
    <source>
        <dbReference type="Proteomes" id="UP001307889"/>
    </source>
</evidence>
<evidence type="ECO:0000313" key="1">
    <source>
        <dbReference type="EMBL" id="BES92720.1"/>
    </source>
</evidence>
<sequence>MSPLSAPIARRLTAMRVLVAVNLNDTPSAPALDPLTALRLLSLYLRNSSILLVLFRSSPQFYCGKRLQMTIRGIV</sequence>
<name>A0ABN7AKF2_9HEMI</name>
<accession>A0ABN7AKF2</accession>
<organism evidence="1 2">
    <name type="scientific">Nesidiocoris tenuis</name>
    <dbReference type="NCBI Taxonomy" id="355587"/>
    <lineage>
        <taxon>Eukaryota</taxon>
        <taxon>Metazoa</taxon>
        <taxon>Ecdysozoa</taxon>
        <taxon>Arthropoda</taxon>
        <taxon>Hexapoda</taxon>
        <taxon>Insecta</taxon>
        <taxon>Pterygota</taxon>
        <taxon>Neoptera</taxon>
        <taxon>Paraneoptera</taxon>
        <taxon>Hemiptera</taxon>
        <taxon>Heteroptera</taxon>
        <taxon>Panheteroptera</taxon>
        <taxon>Cimicomorpha</taxon>
        <taxon>Miridae</taxon>
        <taxon>Dicyphina</taxon>
        <taxon>Nesidiocoris</taxon>
    </lineage>
</organism>
<protein>
    <submittedName>
        <fullName evidence="1">Uncharacterized protein</fullName>
    </submittedName>
</protein>
<reference evidence="1 2" key="1">
    <citation type="submission" date="2023-09" db="EMBL/GenBank/DDBJ databases">
        <title>Nesidiocoris tenuis whole genome shotgun sequence.</title>
        <authorList>
            <person name="Shibata T."/>
            <person name="Shimoda M."/>
            <person name="Kobayashi T."/>
            <person name="Uehara T."/>
        </authorList>
    </citation>
    <scope>NUCLEOTIDE SEQUENCE [LARGE SCALE GENOMIC DNA]</scope>
    <source>
        <strain evidence="1 2">Japan</strain>
    </source>
</reference>
<dbReference type="EMBL" id="AP028911">
    <property type="protein sequence ID" value="BES92720.1"/>
    <property type="molecule type" value="Genomic_DNA"/>
</dbReference>